<evidence type="ECO:0000313" key="2">
    <source>
        <dbReference type="Proteomes" id="UP001139408"/>
    </source>
</evidence>
<dbReference type="EMBL" id="JAKILJ010000086">
    <property type="protein sequence ID" value="MCL1107746.1"/>
    <property type="molecule type" value="Genomic_DNA"/>
</dbReference>
<evidence type="ECO:0000313" key="1">
    <source>
        <dbReference type="EMBL" id="MCL1107746.1"/>
    </source>
</evidence>
<dbReference type="Proteomes" id="UP001139408">
    <property type="component" value="Unassembled WGS sequence"/>
</dbReference>
<protein>
    <submittedName>
        <fullName evidence="1">Uncharacterized protein</fullName>
    </submittedName>
</protein>
<name>A0A9X1Z7B9_9GAMM</name>
<comment type="caution">
    <text evidence="1">The sequence shown here is derived from an EMBL/GenBank/DDBJ whole genome shotgun (WGS) entry which is preliminary data.</text>
</comment>
<gene>
    <name evidence="1" type="ORF">L2749_21335</name>
</gene>
<dbReference type="RefSeq" id="WP_188927207.1">
    <property type="nucleotide sequence ID" value="NZ_BMQI01000094.1"/>
</dbReference>
<accession>A0A9X1Z7B9</accession>
<keyword evidence="2" id="KW-1185">Reference proteome</keyword>
<reference evidence="1" key="1">
    <citation type="submission" date="2022-01" db="EMBL/GenBank/DDBJ databases">
        <title>Whole genome-based taxonomy of the Shewanellaceae.</title>
        <authorList>
            <person name="Martin-Rodriguez A.J."/>
        </authorList>
    </citation>
    <scope>NUCLEOTIDE SEQUENCE</scope>
    <source>
        <strain evidence="1">DSM 23803</strain>
    </source>
</reference>
<dbReference type="AlphaFoldDB" id="A0A9X1Z7B9"/>
<organism evidence="1 2">
    <name type="scientific">Shewanella algicola</name>
    <dbReference type="NCBI Taxonomy" id="640633"/>
    <lineage>
        <taxon>Bacteria</taxon>
        <taxon>Pseudomonadati</taxon>
        <taxon>Pseudomonadota</taxon>
        <taxon>Gammaproteobacteria</taxon>
        <taxon>Alteromonadales</taxon>
        <taxon>Shewanellaceae</taxon>
        <taxon>Shewanella</taxon>
    </lineage>
</organism>
<sequence>MKTSYVICSRNGGYRFYPGNQIHGVENTKGAWSTGEQMLAHGAAGGVMSSLQGGKFGHGFISAGLMKGLGKNETSATLGRTMIQAIAGGTISRLTGGKFSNGEVNAAIQYLVNETSKTLKERYNENIKKAVNFVNNALAKGLVQPPTDKMYQVKSVTYSEELYSDEGKSAHGLFIPIPVRGWDPLSAKIQISALGAETIESAIVTYGHELGHFDYNRSEASAEVYGKQFLKLYQGN</sequence>
<proteinExistence type="predicted"/>